<name>E1YFN2_9BACT</name>
<dbReference type="GO" id="GO:0032153">
    <property type="term" value="C:cell division site"/>
    <property type="evidence" value="ECO:0007669"/>
    <property type="project" value="TreeGrafter"/>
</dbReference>
<evidence type="ECO:0000259" key="2">
    <source>
        <dbReference type="PROSITE" id="PS51724"/>
    </source>
</evidence>
<dbReference type="SUPFAM" id="SSF110997">
    <property type="entry name" value="Sporulation related repeat"/>
    <property type="match status" value="1"/>
</dbReference>
<sequence>MLTRKKTIVWCFIVLVICGWMFVLGVLVGRGTAPVNFDVKKLKNDIVSELTAAIEKEKEEKKAQIDVSMNTPVHSDKQDLGFYEDLKSTKELPEHINIKEVPKPEAVSLPAPVPVESSVKEPEPEKTGEKVIAKESVPAKTEEKIVAKEPPLPKKTTGPVFTIQLASGRDEKYADKMVGELIKKGYQAYRSSGEIKGKGIWHRVRVGEFGDRAGAGTILNKLKKDKFNGIIVTR</sequence>
<proteinExistence type="predicted"/>
<dbReference type="PANTHER" id="PTHR38687">
    <property type="entry name" value="CELL DIVISION PROTEIN DEDD-RELATED"/>
    <property type="match status" value="1"/>
</dbReference>
<protein>
    <recommendedName>
        <fullName evidence="2">SPOR domain-containing protein</fullName>
    </recommendedName>
</protein>
<dbReference type="PANTHER" id="PTHR38687:SF1">
    <property type="entry name" value="CELL DIVISION PROTEIN DEDD"/>
    <property type="match status" value="1"/>
</dbReference>
<dbReference type="AlphaFoldDB" id="E1YFN2"/>
<organism evidence="3">
    <name type="scientific">uncultured Desulfobacterium sp</name>
    <dbReference type="NCBI Taxonomy" id="201089"/>
    <lineage>
        <taxon>Bacteria</taxon>
        <taxon>Pseudomonadati</taxon>
        <taxon>Thermodesulfobacteriota</taxon>
        <taxon>Desulfobacteria</taxon>
        <taxon>Desulfobacterales</taxon>
        <taxon>Desulfobacteriaceae</taxon>
        <taxon>Desulfobacterium</taxon>
        <taxon>environmental samples</taxon>
    </lineage>
</organism>
<gene>
    <name evidence="3" type="ORF">N47_J03570</name>
</gene>
<evidence type="ECO:0000313" key="3">
    <source>
        <dbReference type="EMBL" id="CBX29376.1"/>
    </source>
</evidence>
<dbReference type="EMBL" id="FR695872">
    <property type="protein sequence ID" value="CBX29376.1"/>
    <property type="molecule type" value="Genomic_DNA"/>
</dbReference>
<feature type="domain" description="SPOR" evidence="2">
    <location>
        <begin position="155"/>
        <end position="234"/>
    </location>
</feature>
<dbReference type="InterPro" id="IPR052521">
    <property type="entry name" value="Cell_div_SPOR-domain"/>
</dbReference>
<dbReference type="Gene3D" id="3.30.70.1070">
    <property type="entry name" value="Sporulation related repeat"/>
    <property type="match status" value="1"/>
</dbReference>
<dbReference type="Pfam" id="PF05036">
    <property type="entry name" value="SPOR"/>
    <property type="match status" value="1"/>
</dbReference>
<dbReference type="GO" id="GO:0032506">
    <property type="term" value="P:cytokinetic process"/>
    <property type="evidence" value="ECO:0007669"/>
    <property type="project" value="TreeGrafter"/>
</dbReference>
<evidence type="ECO:0000256" key="1">
    <source>
        <dbReference type="SAM" id="Phobius"/>
    </source>
</evidence>
<dbReference type="GO" id="GO:0042834">
    <property type="term" value="F:peptidoglycan binding"/>
    <property type="evidence" value="ECO:0007669"/>
    <property type="project" value="InterPro"/>
</dbReference>
<dbReference type="GO" id="GO:0030428">
    <property type="term" value="C:cell septum"/>
    <property type="evidence" value="ECO:0007669"/>
    <property type="project" value="TreeGrafter"/>
</dbReference>
<feature type="transmembrane region" description="Helical" evidence="1">
    <location>
        <begin position="7"/>
        <end position="28"/>
    </location>
</feature>
<dbReference type="PROSITE" id="PS51724">
    <property type="entry name" value="SPOR"/>
    <property type="match status" value="1"/>
</dbReference>
<dbReference type="InterPro" id="IPR007730">
    <property type="entry name" value="SPOR-like_dom"/>
</dbReference>
<keyword evidence="1" id="KW-0812">Transmembrane</keyword>
<reference evidence="3" key="1">
    <citation type="journal article" date="2011" name="Environ. Microbiol.">
        <title>Genomic insights into the metabolic potential of the polycyclic aromatic hydrocarbon degrading sulfate-reducing Deltaproteobacterium N47.</title>
        <authorList>
            <person name="Bergmann F."/>
            <person name="Selesi D."/>
            <person name="Weinmaier T."/>
            <person name="Tischler P."/>
            <person name="Rattei T."/>
            <person name="Meckenstock R.U."/>
        </authorList>
    </citation>
    <scope>NUCLEOTIDE SEQUENCE</scope>
</reference>
<accession>E1YFN2</accession>
<keyword evidence="1" id="KW-1133">Transmembrane helix</keyword>
<keyword evidence="1" id="KW-0472">Membrane</keyword>
<dbReference type="InterPro" id="IPR036680">
    <property type="entry name" value="SPOR-like_sf"/>
</dbReference>